<keyword evidence="3 8" id="KW-0732">Signal</keyword>
<accession>A0ABU7G0Y5</accession>
<gene>
    <name evidence="9" type="primary">mepA</name>
    <name evidence="9" type="ORF">SNR37_002476</name>
</gene>
<evidence type="ECO:0000256" key="7">
    <source>
        <dbReference type="ARBA" id="ARBA00023049"/>
    </source>
</evidence>
<reference evidence="9 10" key="2">
    <citation type="submission" date="2023-12" db="EMBL/GenBank/DDBJ databases">
        <authorList>
            <consortium name="Cladostephus spongiosus"/>
            <person name="Lorente B."/>
            <person name="Cabral C."/>
            <person name="Frias J."/>
            <person name="Faria J."/>
            <person name="Toubarro D."/>
        </authorList>
    </citation>
    <scope>NUCLEOTIDE SEQUENCE [LARGE SCALE GENOMIC DNA]</scope>
    <source>
        <strain evidence="9 10">ZMCS4</strain>
    </source>
</reference>
<keyword evidence="1" id="KW-0645">Protease</keyword>
<dbReference type="Gene3D" id="3.30.1380.10">
    <property type="match status" value="1"/>
</dbReference>
<evidence type="ECO:0000256" key="2">
    <source>
        <dbReference type="ARBA" id="ARBA00022723"/>
    </source>
</evidence>
<evidence type="ECO:0000256" key="3">
    <source>
        <dbReference type="ARBA" id="ARBA00022729"/>
    </source>
</evidence>
<dbReference type="EMBL" id="JAYDYW010000004">
    <property type="protein sequence ID" value="MEE1673063.1"/>
    <property type="molecule type" value="Genomic_DNA"/>
</dbReference>
<evidence type="ECO:0000256" key="1">
    <source>
        <dbReference type="ARBA" id="ARBA00022670"/>
    </source>
</evidence>
<dbReference type="PIRSF" id="PIRSF018455">
    <property type="entry name" value="MepA"/>
    <property type="match status" value="1"/>
</dbReference>
<comment type="caution">
    <text evidence="9">The sequence shown here is derived from an EMBL/GenBank/DDBJ whole genome shotgun (WGS) entry which is preliminary data.</text>
</comment>
<dbReference type="RefSeq" id="WP_329774440.1">
    <property type="nucleotide sequence ID" value="NZ_JAYDYW010000004.1"/>
</dbReference>
<dbReference type="SUPFAM" id="SSF55166">
    <property type="entry name" value="Hedgehog/DD-peptidase"/>
    <property type="match status" value="1"/>
</dbReference>
<proteinExistence type="predicted"/>
<feature type="chain" id="PRO_5046316379" evidence="8">
    <location>
        <begin position="20"/>
        <end position="279"/>
    </location>
</feature>
<evidence type="ECO:0000256" key="4">
    <source>
        <dbReference type="ARBA" id="ARBA00022764"/>
    </source>
</evidence>
<dbReference type="GO" id="GO:0016787">
    <property type="term" value="F:hydrolase activity"/>
    <property type="evidence" value="ECO:0007669"/>
    <property type="project" value="UniProtKB-KW"/>
</dbReference>
<reference evidence="10" key="1">
    <citation type="submission" date="2023-07" db="EMBL/GenBank/DDBJ databases">
        <title>Draft genome sequence of Agarivorans aestuarii strain ZMCS4, a CAZymes producing bacteria isolated from the marine brown algae Clodostephus spongiosus.</title>
        <authorList>
            <person name="Lorente B."/>
            <person name="Cabral C."/>
            <person name="Frias J."/>
            <person name="Faria J."/>
            <person name="Toubarro D."/>
        </authorList>
    </citation>
    <scope>NUCLEOTIDE SEQUENCE [LARGE SCALE GENOMIC DNA]</scope>
    <source>
        <strain evidence="10">ZMCS4</strain>
    </source>
</reference>
<name>A0ABU7G0Y5_9ALTE</name>
<protein>
    <submittedName>
        <fullName evidence="9">Penicillin-insensitive murein endopeptidase</fullName>
        <ecNumber evidence="9">3.4.-.-</ecNumber>
    </submittedName>
</protein>
<evidence type="ECO:0000313" key="10">
    <source>
        <dbReference type="Proteomes" id="UP001310248"/>
    </source>
</evidence>
<keyword evidence="7" id="KW-0482">Metalloprotease</keyword>
<dbReference type="EC" id="3.4.-.-" evidence="9"/>
<keyword evidence="2" id="KW-0479">Metal-binding</keyword>
<evidence type="ECO:0000256" key="6">
    <source>
        <dbReference type="ARBA" id="ARBA00022833"/>
    </source>
</evidence>
<dbReference type="InterPro" id="IPR009045">
    <property type="entry name" value="Zn_M74/Hedgehog-like"/>
</dbReference>
<dbReference type="NCBIfam" id="NF006947">
    <property type="entry name" value="PRK09429.1"/>
    <property type="match status" value="1"/>
</dbReference>
<keyword evidence="5 9" id="KW-0378">Hydrolase</keyword>
<feature type="signal peptide" evidence="8">
    <location>
        <begin position="1"/>
        <end position="19"/>
    </location>
</feature>
<evidence type="ECO:0000256" key="5">
    <source>
        <dbReference type="ARBA" id="ARBA00022801"/>
    </source>
</evidence>
<evidence type="ECO:0000256" key="8">
    <source>
        <dbReference type="SAM" id="SignalP"/>
    </source>
</evidence>
<keyword evidence="6" id="KW-0862">Zinc</keyword>
<sequence>MKCLPAALMLLASSYTAQAQYNPWEQATSTYQAKPAAIGSYANGCLAGAKALPLTGEGYQVIRAQRHRFYGHPSLISFVSDYAKQLRSQGINNILIADMSMPRGGQFNYGHSSHQIGLDVDIWLRLEDDLLVTKQLASPYAVSVVDKKNLVINKNTWKDEHKTMLKVAAQDQRVARIFINPIIKQQLCDEREQDDDWLQKIRPWWGHSSHMHVRLVCPVGDNLCSNQKPIAKGHGCEELSWWREQLRKTPSFTKPKKAKPLKVKPLPCMPLVENLQVKQ</sequence>
<organism evidence="9 10">
    <name type="scientific">Agarivorans aestuarii</name>
    <dbReference type="NCBI Taxonomy" id="1563703"/>
    <lineage>
        <taxon>Bacteria</taxon>
        <taxon>Pseudomonadati</taxon>
        <taxon>Pseudomonadota</taxon>
        <taxon>Gammaproteobacteria</taxon>
        <taxon>Alteromonadales</taxon>
        <taxon>Alteromonadaceae</taxon>
        <taxon>Agarivorans</taxon>
    </lineage>
</organism>
<dbReference type="Proteomes" id="UP001310248">
    <property type="component" value="Unassembled WGS sequence"/>
</dbReference>
<keyword evidence="4" id="KW-0574">Periplasm</keyword>
<evidence type="ECO:0000313" key="9">
    <source>
        <dbReference type="EMBL" id="MEE1673063.1"/>
    </source>
</evidence>
<keyword evidence="10" id="KW-1185">Reference proteome</keyword>
<dbReference type="Pfam" id="PF03411">
    <property type="entry name" value="Peptidase_M74"/>
    <property type="match status" value="1"/>
</dbReference>
<dbReference type="InterPro" id="IPR005073">
    <property type="entry name" value="Peptidase_M74"/>
</dbReference>